<feature type="domain" description="HDOD" evidence="2">
    <location>
        <begin position="106"/>
        <end position="298"/>
    </location>
</feature>
<evidence type="ECO:0000313" key="3">
    <source>
        <dbReference type="EMBL" id="HCT56724.1"/>
    </source>
</evidence>
<organism evidence="3 4">
    <name type="scientific">Gemmatimonas aurantiaca</name>
    <dbReference type="NCBI Taxonomy" id="173480"/>
    <lineage>
        <taxon>Bacteria</taxon>
        <taxon>Pseudomonadati</taxon>
        <taxon>Gemmatimonadota</taxon>
        <taxon>Gemmatimonadia</taxon>
        <taxon>Gemmatimonadales</taxon>
        <taxon>Gemmatimonadaceae</taxon>
        <taxon>Gemmatimonas</taxon>
    </lineage>
</organism>
<dbReference type="EMBL" id="DPIY01000006">
    <property type="protein sequence ID" value="HCT56724.1"/>
    <property type="molecule type" value="Genomic_DNA"/>
</dbReference>
<dbReference type="Pfam" id="PF08668">
    <property type="entry name" value="HDOD"/>
    <property type="match status" value="1"/>
</dbReference>
<dbReference type="PROSITE" id="PS51833">
    <property type="entry name" value="HDOD"/>
    <property type="match status" value="1"/>
</dbReference>
<dbReference type="PANTHER" id="PTHR33525:SF3">
    <property type="entry name" value="RIBONUCLEASE Y"/>
    <property type="match status" value="1"/>
</dbReference>
<feature type="region of interest" description="Disordered" evidence="1">
    <location>
        <begin position="15"/>
        <end position="49"/>
    </location>
</feature>
<name>A0A3D4V7C0_9BACT</name>
<dbReference type="Gene3D" id="1.10.3210.10">
    <property type="entry name" value="Hypothetical protein af1432"/>
    <property type="match status" value="1"/>
</dbReference>
<evidence type="ECO:0000313" key="4">
    <source>
        <dbReference type="Proteomes" id="UP000264071"/>
    </source>
</evidence>
<dbReference type="SUPFAM" id="SSF109604">
    <property type="entry name" value="HD-domain/PDEase-like"/>
    <property type="match status" value="1"/>
</dbReference>
<feature type="compositionally biased region" description="Low complexity" evidence="1">
    <location>
        <begin position="25"/>
        <end position="39"/>
    </location>
</feature>
<dbReference type="AlphaFoldDB" id="A0A3D4V7C0"/>
<reference evidence="3 4" key="1">
    <citation type="journal article" date="2018" name="Nat. Biotechnol.">
        <title>A standardized bacterial taxonomy based on genome phylogeny substantially revises the tree of life.</title>
        <authorList>
            <person name="Parks D.H."/>
            <person name="Chuvochina M."/>
            <person name="Waite D.W."/>
            <person name="Rinke C."/>
            <person name="Skarshewski A."/>
            <person name="Chaumeil P.A."/>
            <person name="Hugenholtz P."/>
        </authorList>
    </citation>
    <scope>NUCLEOTIDE SEQUENCE [LARGE SCALE GENOMIC DNA]</scope>
    <source>
        <strain evidence="3">UBA8844</strain>
    </source>
</reference>
<gene>
    <name evidence="3" type="ORF">DGD08_05865</name>
</gene>
<comment type="caution">
    <text evidence="3">The sequence shown here is derived from an EMBL/GenBank/DDBJ whole genome shotgun (WGS) entry which is preliminary data.</text>
</comment>
<accession>A0A3D4V7C0</accession>
<evidence type="ECO:0000256" key="1">
    <source>
        <dbReference type="SAM" id="MobiDB-lite"/>
    </source>
</evidence>
<evidence type="ECO:0000259" key="2">
    <source>
        <dbReference type="PROSITE" id="PS51833"/>
    </source>
</evidence>
<dbReference type="InterPro" id="IPR052340">
    <property type="entry name" value="RNase_Y/CdgJ"/>
</dbReference>
<protein>
    <submittedName>
        <fullName evidence="3">HDOD domain-containing protein</fullName>
    </submittedName>
</protein>
<dbReference type="Proteomes" id="UP000264071">
    <property type="component" value="Unassembled WGS sequence"/>
</dbReference>
<sequence length="358" mass="38083">MALGWLSRLLKQEPPLVVASPSATPPASVERSSSAESAPGDANAPQQAESGAPVRFLDANDMAPAAPPATPVDLLIARLREHPDVATSPDAVAILDLLSGDPDTIIRQLPAAARASLSLCDDASLSRWQFAEKLSSDPALVQAVLRTANSAAFGVGKEPVIGIEPALDRIGIGGARAIIFANAVDGALSRPGGEFNSMASDVWNHMVRSAPIARALAPLFDTDPDEAFSIALLHDVGKLVIFDRISVLRANKRRDVQLRPGFVRDLLNALHEPLGASALQAWGMGPRSARAIGAHHCRTSDGEPNPLAEVVFVAELSDHAARRNVPLDLQRVWFDAHITVDLPRMVPILHSFSVPFVY</sequence>
<dbReference type="PANTHER" id="PTHR33525">
    <property type="match status" value="1"/>
</dbReference>
<dbReference type="InterPro" id="IPR013976">
    <property type="entry name" value="HDOD"/>
</dbReference>
<proteinExistence type="predicted"/>